<proteinExistence type="predicted"/>
<dbReference type="Pfam" id="PF04426">
    <property type="entry name" value="Bul1_C"/>
    <property type="match status" value="1"/>
</dbReference>
<gene>
    <name evidence="3" type="ORF">BDY21DRAFT_290868</name>
</gene>
<organism evidence="3 4">
    <name type="scientific">Lineolata rhizophorae</name>
    <dbReference type="NCBI Taxonomy" id="578093"/>
    <lineage>
        <taxon>Eukaryota</taxon>
        <taxon>Fungi</taxon>
        <taxon>Dikarya</taxon>
        <taxon>Ascomycota</taxon>
        <taxon>Pezizomycotina</taxon>
        <taxon>Dothideomycetes</taxon>
        <taxon>Dothideomycetes incertae sedis</taxon>
        <taxon>Lineolatales</taxon>
        <taxon>Lineolataceae</taxon>
        <taxon>Lineolata</taxon>
    </lineage>
</organism>
<dbReference type="OrthoDB" id="2283785at2759"/>
<evidence type="ECO:0000256" key="1">
    <source>
        <dbReference type="SAM" id="MobiDB-lite"/>
    </source>
</evidence>
<evidence type="ECO:0000259" key="2">
    <source>
        <dbReference type="Pfam" id="PF04426"/>
    </source>
</evidence>
<dbReference type="AlphaFoldDB" id="A0A6A6NT21"/>
<dbReference type="InterPro" id="IPR014752">
    <property type="entry name" value="Arrestin-like_C"/>
</dbReference>
<feature type="region of interest" description="Disordered" evidence="1">
    <location>
        <begin position="373"/>
        <end position="407"/>
    </location>
</feature>
<dbReference type="PANTHER" id="PTHR31904">
    <property type="entry name" value="BYPASS OF STOP CODON PROTEIN 5-RELATED"/>
    <property type="match status" value="1"/>
</dbReference>
<protein>
    <recommendedName>
        <fullName evidence="2">Bul1 C-terminal domain-containing protein</fullName>
    </recommendedName>
</protein>
<feature type="compositionally biased region" description="Low complexity" evidence="1">
    <location>
        <begin position="385"/>
        <end position="406"/>
    </location>
</feature>
<dbReference type="PANTHER" id="PTHR31904:SF1">
    <property type="entry name" value="BYPASS OF STOP CODON PROTEIN 5-RELATED"/>
    <property type="match status" value="1"/>
</dbReference>
<dbReference type="Proteomes" id="UP000799766">
    <property type="component" value="Unassembled WGS sequence"/>
</dbReference>
<reference evidence="3" key="1">
    <citation type="journal article" date="2020" name="Stud. Mycol.">
        <title>101 Dothideomycetes genomes: a test case for predicting lifestyles and emergence of pathogens.</title>
        <authorList>
            <person name="Haridas S."/>
            <person name="Albert R."/>
            <person name="Binder M."/>
            <person name="Bloem J."/>
            <person name="Labutti K."/>
            <person name="Salamov A."/>
            <person name="Andreopoulos B."/>
            <person name="Baker S."/>
            <person name="Barry K."/>
            <person name="Bills G."/>
            <person name="Bluhm B."/>
            <person name="Cannon C."/>
            <person name="Castanera R."/>
            <person name="Culley D."/>
            <person name="Daum C."/>
            <person name="Ezra D."/>
            <person name="Gonzalez J."/>
            <person name="Henrissat B."/>
            <person name="Kuo A."/>
            <person name="Liang C."/>
            <person name="Lipzen A."/>
            <person name="Lutzoni F."/>
            <person name="Magnuson J."/>
            <person name="Mondo S."/>
            <person name="Nolan M."/>
            <person name="Ohm R."/>
            <person name="Pangilinan J."/>
            <person name="Park H.-J."/>
            <person name="Ramirez L."/>
            <person name="Alfaro M."/>
            <person name="Sun H."/>
            <person name="Tritt A."/>
            <person name="Yoshinaga Y."/>
            <person name="Zwiers L.-H."/>
            <person name="Turgeon B."/>
            <person name="Goodwin S."/>
            <person name="Spatafora J."/>
            <person name="Crous P."/>
            <person name="Grigoriev I."/>
        </authorList>
    </citation>
    <scope>NUCLEOTIDE SEQUENCE</scope>
    <source>
        <strain evidence="3">ATCC 16933</strain>
    </source>
</reference>
<dbReference type="Gene3D" id="2.60.40.640">
    <property type="match status" value="1"/>
</dbReference>
<dbReference type="InterPro" id="IPR022794">
    <property type="entry name" value="Bul1_C"/>
</dbReference>
<dbReference type="InterPro" id="IPR039634">
    <property type="entry name" value="Bul1-like"/>
</dbReference>
<evidence type="ECO:0000313" key="3">
    <source>
        <dbReference type="EMBL" id="KAF2454708.1"/>
    </source>
</evidence>
<evidence type="ECO:0000313" key="4">
    <source>
        <dbReference type="Proteomes" id="UP000799766"/>
    </source>
</evidence>
<keyword evidence="4" id="KW-1185">Reference proteome</keyword>
<feature type="region of interest" description="Disordered" evidence="1">
    <location>
        <begin position="513"/>
        <end position="535"/>
    </location>
</feature>
<accession>A0A6A6NT21</accession>
<dbReference type="EMBL" id="MU001690">
    <property type="protein sequence ID" value="KAF2454708.1"/>
    <property type="molecule type" value="Genomic_DNA"/>
</dbReference>
<sequence length="535" mass="58509">MTNYISAHSGDNMGYRVRNMNLLSKPSIAIELDNTDGYISSYSTLDRIEGKVHVTAPNDTRFDDIEISFIGQSKTFVEKFTTTSAMTGRTDATHRFLKLTQPIESAAFPEPRVCKAGLTYTFPFTFAVPLHLLPRACSHPVTGDHVRDAHLQLPPSLGDPELSGFGGALLDDFAPHMARITYAVHAEITRVRFDSVETIVAEKSRKVRIKPAFDELPPLSVDGGPDQPEYRLRQVKTIRKGVFKGKLGRLVMEATQPPCLRLPALAPDVDPRGVNISTMARVALRFDPARDDEQPPKLSQLSSKLKVQTFFSTTPRRNFPAQANTLLDMHLGAFSETVTLASRCVGATPWERHERDPGSGSFSSSSRCASTASSTSELLDRRDSSASAQTGSASSSSSSSSSSIPEASDRYQGRTFYTAQLLVPISLPRKKHFVPTFHSCLVSRVYILHLHLATQSPGQQGASLKVPVQISAEGRSAARVSEDAAWAAAEVDEVLTPRLVGRVGEERDGLAERWRAQEAPPPEYGQQHGAPVRVC</sequence>
<feature type="domain" description="Bul1 C-terminal" evidence="2">
    <location>
        <begin position="370"/>
        <end position="470"/>
    </location>
</feature>
<name>A0A6A6NT21_9PEZI</name>